<keyword evidence="13" id="KW-1185">Reference proteome</keyword>
<comment type="subcellular location">
    <subcellularLocation>
        <location evidence="1">Nucleus</location>
    </subcellularLocation>
</comment>
<feature type="domain" description="CAF1B/HIR1 beta-propeller" evidence="11">
    <location>
        <begin position="1"/>
        <end position="236"/>
    </location>
</feature>
<dbReference type="InterPro" id="IPR045145">
    <property type="entry name" value="PTHR15271"/>
</dbReference>
<dbReference type="InterPro" id="IPR015943">
    <property type="entry name" value="WD40/YVTN_repeat-like_dom_sf"/>
</dbReference>
<feature type="compositionally biased region" description="Low complexity" evidence="10">
    <location>
        <begin position="565"/>
        <end position="583"/>
    </location>
</feature>
<dbReference type="GO" id="GO:0005634">
    <property type="term" value="C:nucleus"/>
    <property type="evidence" value="ECO:0007669"/>
    <property type="project" value="UniProtKB-SubCell"/>
</dbReference>
<dbReference type="InterPro" id="IPR036322">
    <property type="entry name" value="WD40_repeat_dom_sf"/>
</dbReference>
<feature type="repeat" description="WD" evidence="9">
    <location>
        <begin position="158"/>
        <end position="199"/>
    </location>
</feature>
<dbReference type="PROSITE" id="PS50294">
    <property type="entry name" value="WD_REPEATS_REGION"/>
    <property type="match status" value="1"/>
</dbReference>
<dbReference type="InterPro" id="IPR055410">
    <property type="entry name" value="Beta-prop_CAF1B_HIR1"/>
</dbReference>
<feature type="repeat" description="WD" evidence="9">
    <location>
        <begin position="200"/>
        <end position="235"/>
    </location>
</feature>
<evidence type="ECO:0000256" key="10">
    <source>
        <dbReference type="SAM" id="MobiDB-lite"/>
    </source>
</evidence>
<keyword evidence="5" id="KW-0227">DNA damage</keyword>
<evidence type="ECO:0000259" key="11">
    <source>
        <dbReference type="Pfam" id="PF24105"/>
    </source>
</evidence>
<feature type="region of interest" description="Disordered" evidence="10">
    <location>
        <begin position="533"/>
        <end position="680"/>
    </location>
</feature>
<feature type="region of interest" description="Disordered" evidence="10">
    <location>
        <begin position="449"/>
        <end position="480"/>
    </location>
</feature>
<dbReference type="PANTHER" id="PTHR15271">
    <property type="entry name" value="CHROMATIN ASSEMBLY FACTOR 1 SUBUNIT B"/>
    <property type="match status" value="1"/>
</dbReference>
<feature type="region of interest" description="Disordered" evidence="10">
    <location>
        <begin position="307"/>
        <end position="397"/>
    </location>
</feature>
<evidence type="ECO:0000256" key="6">
    <source>
        <dbReference type="ARBA" id="ARBA00022853"/>
    </source>
</evidence>
<evidence type="ECO:0000256" key="1">
    <source>
        <dbReference type="ARBA" id="ARBA00004123"/>
    </source>
</evidence>
<feature type="region of interest" description="Disordered" evidence="10">
    <location>
        <begin position="803"/>
        <end position="890"/>
    </location>
</feature>
<dbReference type="EMBL" id="JAACJJ010000015">
    <property type="protein sequence ID" value="KAF5325508.1"/>
    <property type="molecule type" value="Genomic_DNA"/>
</dbReference>
<feature type="compositionally biased region" description="Basic residues" evidence="10">
    <location>
        <begin position="251"/>
        <end position="265"/>
    </location>
</feature>
<feature type="domain" description="CAF1B/HIR1 beta-propeller" evidence="11">
    <location>
        <begin position="681"/>
        <end position="752"/>
    </location>
</feature>
<keyword evidence="4" id="KW-0677">Repeat</keyword>
<comment type="caution">
    <text evidence="12">The sequence shown here is derived from an EMBL/GenBank/DDBJ whole genome shotgun (WGS) entry which is preliminary data.</text>
</comment>
<comment type="similarity">
    <text evidence="2">Belongs to the WD repeat HIR1 family.</text>
</comment>
<feature type="repeat" description="WD" evidence="9">
    <location>
        <begin position="94"/>
        <end position="135"/>
    </location>
</feature>
<evidence type="ECO:0000313" key="13">
    <source>
        <dbReference type="Proteomes" id="UP000567179"/>
    </source>
</evidence>
<keyword evidence="8" id="KW-0539">Nucleus</keyword>
<dbReference type="SMART" id="SM00320">
    <property type="entry name" value="WD40"/>
    <property type="match status" value="5"/>
</dbReference>
<evidence type="ECO:0000313" key="12">
    <source>
        <dbReference type="EMBL" id="KAF5325508.1"/>
    </source>
</evidence>
<dbReference type="GO" id="GO:0006281">
    <property type="term" value="P:DNA repair"/>
    <property type="evidence" value="ECO:0007669"/>
    <property type="project" value="UniProtKB-KW"/>
</dbReference>
<evidence type="ECO:0000256" key="8">
    <source>
        <dbReference type="ARBA" id="ARBA00023242"/>
    </source>
</evidence>
<feature type="compositionally biased region" description="Polar residues" evidence="10">
    <location>
        <begin position="587"/>
        <end position="604"/>
    </location>
</feature>
<keyword evidence="3 9" id="KW-0853">WD repeat</keyword>
<organism evidence="12 13">
    <name type="scientific">Psilocybe cf. subviscida</name>
    <dbReference type="NCBI Taxonomy" id="2480587"/>
    <lineage>
        <taxon>Eukaryota</taxon>
        <taxon>Fungi</taxon>
        <taxon>Dikarya</taxon>
        <taxon>Basidiomycota</taxon>
        <taxon>Agaricomycotina</taxon>
        <taxon>Agaricomycetes</taxon>
        <taxon>Agaricomycetidae</taxon>
        <taxon>Agaricales</taxon>
        <taxon>Agaricineae</taxon>
        <taxon>Strophariaceae</taxon>
        <taxon>Psilocybe</taxon>
    </lineage>
</organism>
<evidence type="ECO:0000256" key="4">
    <source>
        <dbReference type="ARBA" id="ARBA00022737"/>
    </source>
</evidence>
<dbReference type="AlphaFoldDB" id="A0A8H5BN86"/>
<evidence type="ECO:0000256" key="2">
    <source>
        <dbReference type="ARBA" id="ARBA00007306"/>
    </source>
</evidence>
<dbReference type="GO" id="GO:0006335">
    <property type="term" value="P:DNA replication-dependent chromatin assembly"/>
    <property type="evidence" value="ECO:0007669"/>
    <property type="project" value="InterPro"/>
</dbReference>
<feature type="compositionally biased region" description="Low complexity" evidence="10">
    <location>
        <begin position="351"/>
        <end position="372"/>
    </location>
</feature>
<feature type="region of interest" description="Disordered" evidence="10">
    <location>
        <begin position="247"/>
        <end position="282"/>
    </location>
</feature>
<protein>
    <recommendedName>
        <fullName evidence="11">CAF1B/HIR1 beta-propeller domain-containing protein</fullName>
    </recommendedName>
</protein>
<gene>
    <name evidence="12" type="ORF">D9619_009938</name>
</gene>
<dbReference type="GO" id="GO:0006334">
    <property type="term" value="P:nucleosome assembly"/>
    <property type="evidence" value="ECO:0007669"/>
    <property type="project" value="TreeGrafter"/>
</dbReference>
<dbReference type="Gene3D" id="2.130.10.10">
    <property type="entry name" value="YVTN repeat-like/Quinoprotein amine dehydrogenase"/>
    <property type="match status" value="2"/>
</dbReference>
<name>A0A8H5BN86_9AGAR</name>
<proteinExistence type="inferred from homology"/>
<sequence length="890" mass="94354">MRFRTLEIRWHDSKPISTCDFQPLSFKKARPAAGQESNYTTQSYRLATGGEDNHVRVWMVHPHLRPPTIIGDADPSAGGSAAPRPPRVEYLATLSRHSAAVNVVRFSPNGELIASAGDDGMIIIWAPSTSPQAATYGSDLSAEDLQHEKEYWKPRTTFRCTTMQVYDLAWSPTGEYIIAGSTDNTARVFASADGKCVHEIAEHSHYVQGVAWDPLNEYIATQSSDRSMHIYSISTKPGGVFEAHAVGKNTRMPHHQRRSRVRSHSRTPSVQGGGGGGGRPRLYRRESITSASGAEDSSAFALDLTEDSNSVSGTGNGNGKDSVPLTPATSSASLGGGNSTPSFMFPPPPFEASASSRRSSFSSNAPGSPSPFVHNNHGGGGSRYGRSPSPMPPLPAIRSVQSPAAATNTALWTNVKLYGDESYTNFFRRLSFSPDGGLLLTPAGQFEDPSVLPGAMKHDEATPTRGRKGHPSESSANTLIGSSGATSSVYIYSRANFARPPIAQLPGHKKASVAVRFSPVLYELRPGVTLPAGETKKEKDVGTPSATLEKGVNGDIPVDINGPLSASDQSQSSMASATPSSAPLRSGASSLATPQRTPGQSTVATPAPRPALSTTDVGHTVDISPMLSPVDLRPPTPAASKPASPGLLLHTPSNSQSQSQLQHGHTPSQSHSNQGSVAPPQTTSVFALPYRLLFAVLTMDTVAIYDTQQATPLCLLTKLHYDEFTDLTWSSDGQCLILSSRDGYCTLIAFDEILPAHHTQQHTLQLQSIAHHNSVPLTYAHGHSSSTQVTPAVTPSIASVNLPHITPSASSSSASMNPKKRSEPPLTPVGSDKGDYFVPPLGQVLEHPAASSSSSEQVTQASDAADTAQQPPKKKRRVALTRVGDLELGA</sequence>
<feature type="compositionally biased region" description="Low complexity" evidence="10">
    <location>
        <begin position="849"/>
        <end position="870"/>
    </location>
</feature>
<evidence type="ECO:0000256" key="7">
    <source>
        <dbReference type="ARBA" id="ARBA00023204"/>
    </source>
</evidence>
<dbReference type="PANTHER" id="PTHR15271:SF4">
    <property type="entry name" value="CHROMATIN ASSEMBLY FACTOR 1 SUBUNIT B"/>
    <property type="match status" value="1"/>
</dbReference>
<reference evidence="12 13" key="1">
    <citation type="journal article" date="2020" name="ISME J.">
        <title>Uncovering the hidden diversity of litter-decomposition mechanisms in mushroom-forming fungi.</title>
        <authorList>
            <person name="Floudas D."/>
            <person name="Bentzer J."/>
            <person name="Ahren D."/>
            <person name="Johansson T."/>
            <person name="Persson P."/>
            <person name="Tunlid A."/>
        </authorList>
    </citation>
    <scope>NUCLEOTIDE SEQUENCE [LARGE SCALE GENOMIC DNA]</scope>
    <source>
        <strain evidence="12 13">CBS 101986</strain>
    </source>
</reference>
<dbReference type="OrthoDB" id="71227at2759"/>
<dbReference type="GO" id="GO:0033186">
    <property type="term" value="C:CAF-1 complex"/>
    <property type="evidence" value="ECO:0007669"/>
    <property type="project" value="TreeGrafter"/>
</dbReference>
<evidence type="ECO:0000256" key="5">
    <source>
        <dbReference type="ARBA" id="ARBA00022763"/>
    </source>
</evidence>
<keyword evidence="7" id="KW-0234">DNA repair</keyword>
<feature type="compositionally biased region" description="Polar residues" evidence="10">
    <location>
        <begin position="651"/>
        <end position="680"/>
    </location>
</feature>
<evidence type="ECO:0000256" key="3">
    <source>
        <dbReference type="ARBA" id="ARBA00022574"/>
    </source>
</evidence>
<dbReference type="SUPFAM" id="SSF50978">
    <property type="entry name" value="WD40 repeat-like"/>
    <property type="match status" value="2"/>
</dbReference>
<evidence type="ECO:0000256" key="9">
    <source>
        <dbReference type="PROSITE-ProRule" id="PRU00221"/>
    </source>
</evidence>
<keyword evidence="6" id="KW-0156">Chromatin regulator</keyword>
<accession>A0A8H5BN86</accession>
<dbReference type="Proteomes" id="UP000567179">
    <property type="component" value="Unassembled WGS sequence"/>
</dbReference>
<dbReference type="Pfam" id="PF24105">
    <property type="entry name" value="Beta-prop_CAF1B_HIR1"/>
    <property type="match status" value="2"/>
</dbReference>
<dbReference type="PROSITE" id="PS50082">
    <property type="entry name" value="WD_REPEATS_2"/>
    <property type="match status" value="3"/>
</dbReference>
<dbReference type="InterPro" id="IPR001680">
    <property type="entry name" value="WD40_rpt"/>
</dbReference>